<name>A0A1M5SG32_9CLOT</name>
<accession>A0A1M5SG32</accession>
<dbReference type="STRING" id="1121316.SAMN02745207_00917"/>
<dbReference type="AlphaFoldDB" id="A0A1M5SG32"/>
<evidence type="ECO:0000313" key="1">
    <source>
        <dbReference type="EMBL" id="SHH37425.1"/>
    </source>
</evidence>
<keyword evidence="2" id="KW-1185">Reference proteome</keyword>
<gene>
    <name evidence="1" type="ORF">SAMN02745207_00917</name>
</gene>
<reference evidence="1 2" key="1">
    <citation type="submission" date="2016-11" db="EMBL/GenBank/DDBJ databases">
        <authorList>
            <person name="Jaros S."/>
            <person name="Januszkiewicz K."/>
            <person name="Wedrychowicz H."/>
        </authorList>
    </citation>
    <scope>NUCLEOTIDE SEQUENCE [LARGE SCALE GENOMIC DNA]</scope>
    <source>
        <strain evidence="1 2">DSM 8605</strain>
    </source>
</reference>
<proteinExistence type="predicted"/>
<organism evidence="1 2">
    <name type="scientific">Clostridium grantii DSM 8605</name>
    <dbReference type="NCBI Taxonomy" id="1121316"/>
    <lineage>
        <taxon>Bacteria</taxon>
        <taxon>Bacillati</taxon>
        <taxon>Bacillota</taxon>
        <taxon>Clostridia</taxon>
        <taxon>Eubacteriales</taxon>
        <taxon>Clostridiaceae</taxon>
        <taxon>Clostridium</taxon>
    </lineage>
</organism>
<sequence>MKKKFYFWLVLILLCAGIVNFNINNFYLAKILTEKETFINERATSICKYSTNFDVFEKYGALSLESINIKNEDIIIQGKIIGNKDLKQLESFIKENNLFELKEISSFKNSEGVIETQFELKNIKYSIGE</sequence>
<dbReference type="Proteomes" id="UP000184447">
    <property type="component" value="Unassembled WGS sequence"/>
</dbReference>
<dbReference type="EMBL" id="FQXM01000004">
    <property type="protein sequence ID" value="SHH37425.1"/>
    <property type="molecule type" value="Genomic_DNA"/>
</dbReference>
<evidence type="ECO:0000313" key="2">
    <source>
        <dbReference type="Proteomes" id="UP000184447"/>
    </source>
</evidence>
<dbReference type="RefSeq" id="WP_073337247.1">
    <property type="nucleotide sequence ID" value="NZ_FQXM01000004.1"/>
</dbReference>
<protein>
    <submittedName>
        <fullName evidence="1">Uncharacterized protein</fullName>
    </submittedName>
</protein>